<evidence type="ECO:0000256" key="1">
    <source>
        <dbReference type="SAM" id="MobiDB-lite"/>
    </source>
</evidence>
<accession>A0A4D4MM62</accession>
<gene>
    <name evidence="2" type="ORF">SAV14893_059650</name>
    <name evidence="3" type="ORF">SAV31267_026760</name>
</gene>
<evidence type="ECO:0000313" key="3">
    <source>
        <dbReference type="EMBL" id="GDY73191.1"/>
    </source>
</evidence>
<dbReference type="Proteomes" id="UP000299211">
    <property type="component" value="Unassembled WGS sequence"/>
</dbReference>
<dbReference type="EMBL" id="BJHX01000001">
    <property type="protein sequence ID" value="GDY66572.1"/>
    <property type="molecule type" value="Genomic_DNA"/>
</dbReference>
<feature type="region of interest" description="Disordered" evidence="1">
    <location>
        <begin position="1"/>
        <end position="64"/>
    </location>
</feature>
<evidence type="ECO:0000313" key="5">
    <source>
        <dbReference type="Proteomes" id="UP000302139"/>
    </source>
</evidence>
<dbReference type="Proteomes" id="UP000302139">
    <property type="component" value="Unassembled WGS sequence"/>
</dbReference>
<reference evidence="3 4" key="1">
    <citation type="submission" date="2019-04" db="EMBL/GenBank/DDBJ databases">
        <title>Draft genome sequences of Streptomyces avermitilis ATCC 31267.</title>
        <authorList>
            <person name="Komaki H."/>
            <person name="Tamura T."/>
            <person name="Hosoyama A."/>
        </authorList>
    </citation>
    <scope>NUCLEOTIDE SEQUENCE [LARGE SCALE GENOMIC DNA]</scope>
    <source>
        <strain evidence="3 4">ATCC 31267</strain>
    </source>
</reference>
<protein>
    <submittedName>
        <fullName evidence="3">Uncharacterized protein</fullName>
    </submittedName>
</protein>
<comment type="caution">
    <text evidence="3">The sequence shown here is derived from an EMBL/GenBank/DDBJ whole genome shotgun (WGS) entry which is preliminary data.</text>
</comment>
<sequence>MERIDGGKEARGTNSRSGPGHPAQGPAPDIRLNGPPRTSGSGNEPRQQLARVRLVVRRPRQQHL</sequence>
<reference evidence="2 5" key="2">
    <citation type="submission" date="2019-04" db="EMBL/GenBank/DDBJ databases">
        <title>Draft genome sequences of Streptomyces avermitilis NBRC 14893.</title>
        <authorList>
            <person name="Komaki H."/>
            <person name="Tamura T."/>
            <person name="Hosoyama A."/>
        </authorList>
    </citation>
    <scope>NUCLEOTIDE SEQUENCE [LARGE SCALE GENOMIC DNA]</scope>
    <source>
        <strain evidence="2 5">NBRC 14893</strain>
    </source>
</reference>
<feature type="compositionally biased region" description="Basic and acidic residues" evidence="1">
    <location>
        <begin position="1"/>
        <end position="11"/>
    </location>
</feature>
<name>A0A4D4MM62_STRAX</name>
<proteinExistence type="predicted"/>
<evidence type="ECO:0000313" key="2">
    <source>
        <dbReference type="EMBL" id="GDY66572.1"/>
    </source>
</evidence>
<dbReference type="AlphaFoldDB" id="A0A4D4MM62"/>
<evidence type="ECO:0000313" key="4">
    <source>
        <dbReference type="Proteomes" id="UP000299211"/>
    </source>
</evidence>
<organism evidence="3 4">
    <name type="scientific">Streptomyces avermitilis</name>
    <dbReference type="NCBI Taxonomy" id="33903"/>
    <lineage>
        <taxon>Bacteria</taxon>
        <taxon>Bacillati</taxon>
        <taxon>Actinomycetota</taxon>
        <taxon>Actinomycetes</taxon>
        <taxon>Kitasatosporales</taxon>
        <taxon>Streptomycetaceae</taxon>
        <taxon>Streptomyces</taxon>
    </lineage>
</organism>
<feature type="compositionally biased region" description="Basic residues" evidence="1">
    <location>
        <begin position="54"/>
        <end position="64"/>
    </location>
</feature>
<dbReference type="EMBL" id="BJHY01000001">
    <property type="protein sequence ID" value="GDY73191.1"/>
    <property type="molecule type" value="Genomic_DNA"/>
</dbReference>